<protein>
    <submittedName>
        <fullName evidence="2">Uncharacterized protein</fullName>
    </submittedName>
</protein>
<proteinExistence type="predicted"/>
<organism evidence="2">
    <name type="scientific">Rhizophora mucronata</name>
    <name type="common">Asiatic mangrove</name>
    <dbReference type="NCBI Taxonomy" id="61149"/>
    <lineage>
        <taxon>Eukaryota</taxon>
        <taxon>Viridiplantae</taxon>
        <taxon>Streptophyta</taxon>
        <taxon>Embryophyta</taxon>
        <taxon>Tracheophyta</taxon>
        <taxon>Spermatophyta</taxon>
        <taxon>Magnoliopsida</taxon>
        <taxon>eudicotyledons</taxon>
        <taxon>Gunneridae</taxon>
        <taxon>Pentapetalae</taxon>
        <taxon>rosids</taxon>
        <taxon>fabids</taxon>
        <taxon>Malpighiales</taxon>
        <taxon>Rhizophoraceae</taxon>
        <taxon>Rhizophora</taxon>
    </lineage>
</organism>
<keyword evidence="1" id="KW-0472">Membrane</keyword>
<reference evidence="2" key="1">
    <citation type="submission" date="2018-02" db="EMBL/GenBank/DDBJ databases">
        <title>Rhizophora mucronata_Transcriptome.</title>
        <authorList>
            <person name="Meera S.P."/>
            <person name="Sreeshan A."/>
            <person name="Augustine A."/>
        </authorList>
    </citation>
    <scope>NUCLEOTIDE SEQUENCE</scope>
    <source>
        <tissue evidence="2">Leaf</tissue>
    </source>
</reference>
<evidence type="ECO:0000256" key="1">
    <source>
        <dbReference type="SAM" id="Phobius"/>
    </source>
</evidence>
<sequence>MSVFDYNVRFLIFILQQIITPECLFLVLWKKTVDYSLNSLVRG</sequence>
<accession>A0A2P2PLV2</accession>
<feature type="transmembrane region" description="Helical" evidence="1">
    <location>
        <begin position="6"/>
        <end position="29"/>
    </location>
</feature>
<keyword evidence="1" id="KW-1133">Transmembrane helix</keyword>
<keyword evidence="1" id="KW-0812">Transmembrane</keyword>
<name>A0A2P2PLV2_RHIMU</name>
<evidence type="ECO:0000313" key="2">
    <source>
        <dbReference type="EMBL" id="MBX55750.1"/>
    </source>
</evidence>
<dbReference type="EMBL" id="GGEC01075266">
    <property type="protein sequence ID" value="MBX55750.1"/>
    <property type="molecule type" value="Transcribed_RNA"/>
</dbReference>
<dbReference type="AlphaFoldDB" id="A0A2P2PLV2"/>